<accession>A0A290X208</accession>
<evidence type="ECO:0000313" key="4">
    <source>
        <dbReference type="EMBL" id="ATD62998.1"/>
    </source>
</evidence>
<evidence type="ECO:0000259" key="3">
    <source>
        <dbReference type="Pfam" id="PF07589"/>
    </source>
</evidence>
<dbReference type="NCBIfam" id="TIGR02595">
    <property type="entry name" value="PEP_CTERM"/>
    <property type="match status" value="1"/>
</dbReference>
<organism evidence="4 5">
    <name type="scientific">Janthinobacterium svalbardensis</name>
    <dbReference type="NCBI Taxonomy" id="368607"/>
    <lineage>
        <taxon>Bacteria</taxon>
        <taxon>Pseudomonadati</taxon>
        <taxon>Pseudomonadota</taxon>
        <taxon>Betaproteobacteria</taxon>
        <taxon>Burkholderiales</taxon>
        <taxon>Oxalobacteraceae</taxon>
        <taxon>Janthinobacterium</taxon>
    </lineage>
</organism>
<sequence length="201" mass="20432">MKRLIAAAAVALLSTSAFASTPVLSNGGFENNTVGGGYVYGDVAPGWSFTGGAGVSASYTAWNGVAQEGNAFAFLQNTASVSQSFVSAGAANYTFAFNLALRPGYDQGQSVTVSLDGTQLGQYGVSNTGWTSFNVNALNIGAGNHTLSFAGTNPGNARDTSAFLDGVSMNVSAVPEPGTYAMLLAGLGLLGFMARRRKSAV</sequence>
<evidence type="ECO:0000256" key="1">
    <source>
        <dbReference type="SAM" id="Phobius"/>
    </source>
</evidence>
<feature type="signal peptide" evidence="2">
    <location>
        <begin position="1"/>
        <end position="19"/>
    </location>
</feature>
<proteinExistence type="predicted"/>
<feature type="domain" description="Ice-binding protein C-terminal" evidence="3">
    <location>
        <begin position="173"/>
        <end position="197"/>
    </location>
</feature>
<feature type="chain" id="PRO_5013194354" description="Ice-binding protein C-terminal domain-containing protein" evidence="2">
    <location>
        <begin position="20"/>
        <end position="201"/>
    </location>
</feature>
<evidence type="ECO:0000256" key="2">
    <source>
        <dbReference type="SAM" id="SignalP"/>
    </source>
</evidence>
<name>A0A290X208_9BURK</name>
<evidence type="ECO:0000313" key="5">
    <source>
        <dbReference type="Proteomes" id="UP000218437"/>
    </source>
</evidence>
<dbReference type="Proteomes" id="UP000218437">
    <property type="component" value="Chromosome"/>
</dbReference>
<dbReference type="EMBL" id="CP023422">
    <property type="protein sequence ID" value="ATD62998.1"/>
    <property type="molecule type" value="Genomic_DNA"/>
</dbReference>
<keyword evidence="2" id="KW-0732">Signal</keyword>
<gene>
    <name evidence="4" type="ORF">CNX70_24760</name>
</gene>
<dbReference type="InterPro" id="IPR013424">
    <property type="entry name" value="Ice-binding_C"/>
</dbReference>
<keyword evidence="1" id="KW-1133">Transmembrane helix</keyword>
<dbReference type="Pfam" id="PF07589">
    <property type="entry name" value="PEP-CTERM"/>
    <property type="match status" value="1"/>
</dbReference>
<reference evidence="4 5" key="1">
    <citation type="submission" date="2017-09" db="EMBL/GenBank/DDBJ databases">
        <title>Complete genome sequence of Janthinobacterium svalbardensis PAMC 27463.</title>
        <authorList>
            <person name="Cho Y.-J."/>
            <person name="Cho A."/>
            <person name="Kim O.-S."/>
            <person name="Lee J.-I."/>
        </authorList>
    </citation>
    <scope>NUCLEOTIDE SEQUENCE [LARGE SCALE GENOMIC DNA]</scope>
    <source>
        <strain evidence="4 5">PAMC 27463</strain>
    </source>
</reference>
<dbReference type="AlphaFoldDB" id="A0A290X208"/>
<protein>
    <recommendedName>
        <fullName evidence="3">Ice-binding protein C-terminal domain-containing protein</fullName>
    </recommendedName>
</protein>
<keyword evidence="5" id="KW-1185">Reference proteome</keyword>
<dbReference type="KEGG" id="jsv:CNX70_24760"/>
<keyword evidence="1" id="KW-0472">Membrane</keyword>
<dbReference type="RefSeq" id="WP_096237714.1">
    <property type="nucleotide sequence ID" value="NZ_CP023422.1"/>
</dbReference>
<keyword evidence="1" id="KW-0812">Transmembrane</keyword>
<dbReference type="Gene3D" id="2.60.120.260">
    <property type="entry name" value="Galactose-binding domain-like"/>
    <property type="match status" value="1"/>
</dbReference>
<feature type="transmembrane region" description="Helical" evidence="1">
    <location>
        <begin position="177"/>
        <end position="194"/>
    </location>
</feature>
<dbReference type="NCBIfam" id="NF038126">
    <property type="entry name" value="PEP_CTERM_FxDxF"/>
    <property type="match status" value="1"/>
</dbReference>